<feature type="compositionally biased region" description="Basic and acidic residues" evidence="1">
    <location>
        <begin position="146"/>
        <end position="158"/>
    </location>
</feature>
<dbReference type="VEuPathDB" id="FungiDB:RhiirA1_399747"/>
<gene>
    <name evidence="2" type="ORF">RhiirA4_425478</name>
</gene>
<feature type="region of interest" description="Disordered" evidence="1">
    <location>
        <begin position="136"/>
        <end position="158"/>
    </location>
</feature>
<dbReference type="VEuPathDB" id="FungiDB:FUN_012916"/>
<name>A0A2I1H1F9_9GLOM</name>
<evidence type="ECO:0000256" key="1">
    <source>
        <dbReference type="SAM" id="MobiDB-lite"/>
    </source>
</evidence>
<sequence>MCIRCGKKEEETWEHIWNCDDNDATLDEIARELIYKFEEFLNTNERMKDIAILRDHNVNIITILEERSNILLGKNRIREMLRGVFNDKFNKLTKVKEEKIIIKECWNFIYNEFKNRIWLPRCEEVERLEKEKGIQKQDLKKKRKRESSIEEGKSEESIKDTKIKKTNENVKKKQKKEFVKNINIVTRDRLIGSVTDGINIEYIWDMTTKIY</sequence>
<accession>A0A2I1H1F9</accession>
<dbReference type="EMBL" id="LLXI01001256">
    <property type="protein sequence ID" value="PKY52708.1"/>
    <property type="molecule type" value="Genomic_DNA"/>
</dbReference>
<dbReference type="AlphaFoldDB" id="A0A2I1H1F9"/>
<dbReference type="Proteomes" id="UP000234323">
    <property type="component" value="Unassembled WGS sequence"/>
</dbReference>
<proteinExistence type="predicted"/>
<reference evidence="2 3" key="1">
    <citation type="submission" date="2015-10" db="EMBL/GenBank/DDBJ databases">
        <title>Genome analyses suggest a sexual origin of heterokaryosis in a supposedly ancient asexual fungus.</title>
        <authorList>
            <person name="Ropars J."/>
            <person name="Sedzielewska K."/>
            <person name="Noel J."/>
            <person name="Charron P."/>
            <person name="Farinelli L."/>
            <person name="Marton T."/>
            <person name="Kruger M."/>
            <person name="Pelin A."/>
            <person name="Brachmann A."/>
            <person name="Corradi N."/>
        </authorList>
    </citation>
    <scope>NUCLEOTIDE SEQUENCE [LARGE SCALE GENOMIC DNA]</scope>
    <source>
        <strain evidence="2 3">A4</strain>
    </source>
</reference>
<comment type="caution">
    <text evidence="2">The sequence shown here is derived from an EMBL/GenBank/DDBJ whole genome shotgun (WGS) entry which is preliminary data.</text>
</comment>
<keyword evidence="3" id="KW-1185">Reference proteome</keyword>
<organism evidence="2 3">
    <name type="scientific">Rhizophagus irregularis</name>
    <dbReference type="NCBI Taxonomy" id="588596"/>
    <lineage>
        <taxon>Eukaryota</taxon>
        <taxon>Fungi</taxon>
        <taxon>Fungi incertae sedis</taxon>
        <taxon>Mucoromycota</taxon>
        <taxon>Glomeromycotina</taxon>
        <taxon>Glomeromycetes</taxon>
        <taxon>Glomerales</taxon>
        <taxon>Glomeraceae</taxon>
        <taxon>Rhizophagus</taxon>
    </lineage>
</organism>
<evidence type="ECO:0000313" key="3">
    <source>
        <dbReference type="Proteomes" id="UP000234323"/>
    </source>
</evidence>
<protein>
    <submittedName>
        <fullName evidence="2">Uncharacterized protein</fullName>
    </submittedName>
</protein>
<evidence type="ECO:0000313" key="2">
    <source>
        <dbReference type="EMBL" id="PKY52708.1"/>
    </source>
</evidence>